<feature type="chain" id="PRO_5016459865" evidence="1">
    <location>
        <begin position="27"/>
        <end position="141"/>
    </location>
</feature>
<dbReference type="EMBL" id="QJJS01000024">
    <property type="protein sequence ID" value="PXW92401.1"/>
    <property type="molecule type" value="Genomic_DNA"/>
</dbReference>
<keyword evidence="1" id="KW-0732">Signal</keyword>
<comment type="caution">
    <text evidence="2">The sequence shown here is derived from an EMBL/GenBank/DDBJ whole genome shotgun (WGS) entry which is preliminary data.</text>
</comment>
<sequence length="141" mass="15160">MPTLLRTLICTTAAGLCLSLAPLSQAATKAAKKTEAAAPAPLPELSEEQLSNAGRVLTGDQACEFNQTVKVEPNAKSGYFDMDFKGKKYVLAPEPTTTGAVRLEDKKNGLVWIQIANKSMLMNSKIGRRLVDECVHPSQKA</sequence>
<reference evidence="2 3" key="1">
    <citation type="submission" date="2018-05" db="EMBL/GenBank/DDBJ databases">
        <title>Genomic Encyclopedia of Type Strains, Phase IV (KMG-IV): sequencing the most valuable type-strain genomes for metagenomic binning, comparative biology and taxonomic classification.</title>
        <authorList>
            <person name="Goeker M."/>
        </authorList>
    </citation>
    <scope>NUCLEOTIDE SEQUENCE [LARGE SCALE GENOMIC DNA]</scope>
    <source>
        <strain evidence="2 3">DSM 566</strain>
    </source>
</reference>
<organism evidence="2 3">
    <name type="scientific">Sphaerotilus hippei</name>
    <dbReference type="NCBI Taxonomy" id="744406"/>
    <lineage>
        <taxon>Bacteria</taxon>
        <taxon>Pseudomonadati</taxon>
        <taxon>Pseudomonadota</taxon>
        <taxon>Betaproteobacteria</taxon>
        <taxon>Burkholderiales</taxon>
        <taxon>Sphaerotilaceae</taxon>
        <taxon>Sphaerotilus</taxon>
    </lineage>
</organism>
<dbReference type="Proteomes" id="UP000247811">
    <property type="component" value="Unassembled WGS sequence"/>
</dbReference>
<feature type="signal peptide" evidence="1">
    <location>
        <begin position="1"/>
        <end position="26"/>
    </location>
</feature>
<dbReference type="OrthoDB" id="5297272at2"/>
<protein>
    <submittedName>
        <fullName evidence="2">Uncharacterized protein</fullName>
    </submittedName>
</protein>
<evidence type="ECO:0000313" key="3">
    <source>
        <dbReference type="Proteomes" id="UP000247811"/>
    </source>
</evidence>
<evidence type="ECO:0000256" key="1">
    <source>
        <dbReference type="SAM" id="SignalP"/>
    </source>
</evidence>
<accession>A0A318GVD6</accession>
<dbReference type="AlphaFoldDB" id="A0A318GVD6"/>
<keyword evidence="3" id="KW-1185">Reference proteome</keyword>
<proteinExistence type="predicted"/>
<dbReference type="RefSeq" id="WP_110402329.1">
    <property type="nucleotide sequence ID" value="NZ_QJJS01000024.1"/>
</dbReference>
<name>A0A318GVD6_9BURK</name>
<gene>
    <name evidence="2" type="ORF">C7444_12410</name>
</gene>
<evidence type="ECO:0000313" key="2">
    <source>
        <dbReference type="EMBL" id="PXW92401.1"/>
    </source>
</evidence>